<keyword evidence="2" id="KW-1133">Transmembrane helix</keyword>
<evidence type="ECO:0000313" key="5">
    <source>
        <dbReference type="Proteomes" id="UP001209083"/>
    </source>
</evidence>
<evidence type="ECO:0000259" key="3">
    <source>
        <dbReference type="Pfam" id="PF07331"/>
    </source>
</evidence>
<feature type="transmembrane region" description="Helical" evidence="2">
    <location>
        <begin position="191"/>
        <end position="213"/>
    </location>
</feature>
<keyword evidence="2" id="KW-0812">Transmembrane</keyword>
<dbReference type="RefSeq" id="WP_349639352.1">
    <property type="nucleotide sequence ID" value="NZ_CP090958.1"/>
</dbReference>
<name>A0ABY8QWA4_9MICO</name>
<gene>
    <name evidence="4" type="ORF">LWF01_01925</name>
</gene>
<evidence type="ECO:0000256" key="1">
    <source>
        <dbReference type="SAM" id="MobiDB-lite"/>
    </source>
</evidence>
<feature type="transmembrane region" description="Helical" evidence="2">
    <location>
        <begin position="152"/>
        <end position="185"/>
    </location>
</feature>
<feature type="transmembrane region" description="Helical" evidence="2">
    <location>
        <begin position="12"/>
        <end position="32"/>
    </location>
</feature>
<proteinExistence type="predicted"/>
<accession>A0ABY8QWA4</accession>
<sequence>MSKIVVGTITANIVVIAIGVAAVIAGVGYGIFADNGQIGAGFLPVFAGSLMTVFAALDLVTTWRGGGGTLEELAAERLGLPTDAALAPAAARTAAAGRATEPAVGSAAAATSEGTAGPAAGGATEPAEQEASTGIGEVDIFGRSQRRRNQILLIVVGATVITVLLVPLLGFIVSFALMLFGISFLVERQKLLTSIIVTVVALAAIYGIFVILLRVPLPQGIFGF</sequence>
<dbReference type="Pfam" id="PF07331">
    <property type="entry name" value="TctB"/>
    <property type="match status" value="1"/>
</dbReference>
<feature type="domain" description="DUF1468" evidence="3">
    <location>
        <begin position="13"/>
        <end position="218"/>
    </location>
</feature>
<feature type="transmembrane region" description="Helical" evidence="2">
    <location>
        <begin position="38"/>
        <end position="60"/>
    </location>
</feature>
<reference evidence="4 5" key="1">
    <citation type="submission" date="2023-05" db="EMBL/GenBank/DDBJ databases">
        <title>Lithophilousrod everest ZFBP1038 complete genpme.</title>
        <authorList>
            <person name="Tian M."/>
        </authorList>
    </citation>
    <scope>NUCLEOTIDE SEQUENCE [LARGE SCALE GENOMIC DNA]</scope>
    <source>
        <strain evidence="4 5">ZFBP1038</strain>
    </source>
</reference>
<dbReference type="EMBL" id="CP090958">
    <property type="protein sequence ID" value="WGW12549.1"/>
    <property type="molecule type" value="Genomic_DNA"/>
</dbReference>
<evidence type="ECO:0000313" key="4">
    <source>
        <dbReference type="EMBL" id="WGW12549.1"/>
    </source>
</evidence>
<keyword evidence="5" id="KW-1185">Reference proteome</keyword>
<dbReference type="InterPro" id="IPR009936">
    <property type="entry name" value="DUF1468"/>
</dbReference>
<organism evidence="4 5">
    <name type="scientific">Saxibacter everestensis</name>
    <dbReference type="NCBI Taxonomy" id="2909229"/>
    <lineage>
        <taxon>Bacteria</taxon>
        <taxon>Bacillati</taxon>
        <taxon>Actinomycetota</taxon>
        <taxon>Actinomycetes</taxon>
        <taxon>Micrococcales</taxon>
        <taxon>Brevibacteriaceae</taxon>
        <taxon>Saxibacter</taxon>
    </lineage>
</organism>
<feature type="region of interest" description="Disordered" evidence="1">
    <location>
        <begin position="112"/>
        <end position="131"/>
    </location>
</feature>
<protein>
    <submittedName>
        <fullName evidence="4">Tripartite tricarboxylate transporter TctB family protein</fullName>
    </submittedName>
</protein>
<evidence type="ECO:0000256" key="2">
    <source>
        <dbReference type="SAM" id="Phobius"/>
    </source>
</evidence>
<keyword evidence="2" id="KW-0472">Membrane</keyword>
<dbReference type="Proteomes" id="UP001209083">
    <property type="component" value="Chromosome"/>
</dbReference>